<gene>
    <name evidence="2" type="ORF">AYJ54_31615</name>
</gene>
<evidence type="ECO:0000256" key="1">
    <source>
        <dbReference type="ARBA" id="ARBA00022679"/>
    </source>
</evidence>
<proteinExistence type="predicted"/>
<dbReference type="STRING" id="1505087.AYJ54_31615"/>
<dbReference type="PANTHER" id="PTHR48207:SF4">
    <property type="entry name" value="BLL6097 PROTEIN"/>
    <property type="match status" value="1"/>
</dbReference>
<dbReference type="PANTHER" id="PTHR48207">
    <property type="entry name" value="SUCCINATE--HYDROXYMETHYLGLUTARATE COA-TRANSFERASE"/>
    <property type="match status" value="1"/>
</dbReference>
<dbReference type="EMBL" id="LUUB01000113">
    <property type="protein sequence ID" value="OAF00411.1"/>
    <property type="molecule type" value="Genomic_DNA"/>
</dbReference>
<dbReference type="Pfam" id="PF02515">
    <property type="entry name" value="CoA_transf_3"/>
    <property type="match status" value="1"/>
</dbReference>
<keyword evidence="3" id="KW-1185">Reference proteome</keyword>
<dbReference type="InterPro" id="IPR044855">
    <property type="entry name" value="CoA-Trfase_III_dom3_sf"/>
</dbReference>
<dbReference type="Proteomes" id="UP000076959">
    <property type="component" value="Unassembled WGS sequence"/>
</dbReference>
<dbReference type="SUPFAM" id="SSF89796">
    <property type="entry name" value="CoA-transferase family III (CaiB/BaiF)"/>
    <property type="match status" value="1"/>
</dbReference>
<dbReference type="InterPro" id="IPR023606">
    <property type="entry name" value="CoA-Trfase_III_dom_1_sf"/>
</dbReference>
<comment type="caution">
    <text evidence="2">The sequence shown here is derived from an EMBL/GenBank/DDBJ whole genome shotgun (WGS) entry which is preliminary data.</text>
</comment>
<reference evidence="2 3" key="1">
    <citation type="submission" date="2016-03" db="EMBL/GenBank/DDBJ databases">
        <title>Draft Genome Sequence of the Strain BR 10245 (Bradyrhizobium sp.) isolated from nodules of Centrolobium paraense.</title>
        <authorList>
            <person name="Simoes-Araujo J.L.Sr."/>
            <person name="Barauna A.C."/>
            <person name="Silva K."/>
            <person name="Zilli J.E."/>
        </authorList>
    </citation>
    <scope>NUCLEOTIDE SEQUENCE [LARGE SCALE GENOMIC DNA]</scope>
    <source>
        <strain evidence="2 3">BR 10245</strain>
    </source>
</reference>
<evidence type="ECO:0000313" key="2">
    <source>
        <dbReference type="EMBL" id="OAF00411.1"/>
    </source>
</evidence>
<name>A0A176YAP6_9BRAD</name>
<dbReference type="OrthoDB" id="9806585at2"/>
<dbReference type="AlphaFoldDB" id="A0A176YAP6"/>
<dbReference type="InterPro" id="IPR050483">
    <property type="entry name" value="CoA-transferase_III_domain"/>
</dbReference>
<dbReference type="GO" id="GO:0008410">
    <property type="term" value="F:CoA-transferase activity"/>
    <property type="evidence" value="ECO:0007669"/>
    <property type="project" value="TreeGrafter"/>
</dbReference>
<dbReference type="Gene3D" id="3.30.1540.10">
    <property type="entry name" value="formyl-coa transferase, domain 3"/>
    <property type="match status" value="1"/>
</dbReference>
<accession>A0A176YAP6</accession>
<evidence type="ECO:0000313" key="3">
    <source>
        <dbReference type="Proteomes" id="UP000076959"/>
    </source>
</evidence>
<sequence length="420" mass="45509">MANPTDATSLGGALPQADYTPGVRGPLTGLRVVDLSRLVAGNLLTQHLADFGADVIKVEPREGDTLRGWRTNGVETNWKVHSRNKRSICLEFRHDDAVPLIRQLVPGAAMLVESFRPGTLEQMGLAPEELLRLEPKLVIVRISGWGQTGPYHRRPGFGTLVEGFSGFAEMNGFADREPVLPPMYLADALSGLTGAFAVMAALREVEVNGGKGQVIDLPLLDPIVNSLGPQAANYRLTGKVKPRSGSRSSGSVPRNVYRTLDGGWVCLSASTQGMAMRVLRSIGRPELCDDPRFKTNEQRLVHVVELDKIIGDFIATRTVDDNVAFFEAAEVTIGPVNDTVRLMNDRHVHARGLLADYPDEDMGTFPMHAIPVRLSQTPGSIRTPAPRLGQDSRDILAEAGLSNDDIDAAVTSGVVKETKK</sequence>
<protein>
    <submittedName>
        <fullName evidence="2">Acyl-CoA transferase</fullName>
    </submittedName>
</protein>
<organism evidence="2 3">
    <name type="scientific">Bradyrhizobium centrolobii</name>
    <dbReference type="NCBI Taxonomy" id="1505087"/>
    <lineage>
        <taxon>Bacteria</taxon>
        <taxon>Pseudomonadati</taxon>
        <taxon>Pseudomonadota</taxon>
        <taxon>Alphaproteobacteria</taxon>
        <taxon>Hyphomicrobiales</taxon>
        <taxon>Nitrobacteraceae</taxon>
        <taxon>Bradyrhizobium</taxon>
    </lineage>
</organism>
<keyword evidence="1 2" id="KW-0808">Transferase</keyword>
<dbReference type="Gene3D" id="3.40.50.10540">
    <property type="entry name" value="Crotonobetainyl-coa:carnitine coa-transferase, domain 1"/>
    <property type="match status" value="1"/>
</dbReference>
<dbReference type="InterPro" id="IPR003673">
    <property type="entry name" value="CoA-Trfase_fam_III"/>
</dbReference>